<dbReference type="OrthoDB" id="8255785at2"/>
<organism evidence="2 3">
    <name type="scientific">Bradyrhizobium sacchari</name>
    <dbReference type="NCBI Taxonomy" id="1399419"/>
    <lineage>
        <taxon>Bacteria</taxon>
        <taxon>Pseudomonadati</taxon>
        <taxon>Pseudomonadota</taxon>
        <taxon>Alphaproteobacteria</taxon>
        <taxon>Hyphomicrobiales</taxon>
        <taxon>Nitrobacteraceae</taxon>
        <taxon>Bradyrhizobium</taxon>
    </lineage>
</organism>
<dbReference type="Proteomes" id="UP000315914">
    <property type="component" value="Unassembled WGS sequence"/>
</dbReference>
<comment type="caution">
    <text evidence="2">The sequence shown here is derived from an EMBL/GenBank/DDBJ whole genome shotgun (WGS) entry which is preliminary data.</text>
</comment>
<evidence type="ECO:0000313" key="3">
    <source>
        <dbReference type="Proteomes" id="UP000315914"/>
    </source>
</evidence>
<dbReference type="RefSeq" id="WP_080138512.1">
    <property type="nucleotide sequence ID" value="NZ_LWIG01000033.1"/>
</dbReference>
<accession>A0A560KSL8</accession>
<evidence type="ECO:0000313" key="2">
    <source>
        <dbReference type="EMBL" id="TWB83630.1"/>
    </source>
</evidence>
<keyword evidence="3" id="KW-1185">Reference proteome</keyword>
<name>A0A560KSL8_9BRAD</name>
<dbReference type="AlphaFoldDB" id="A0A560KSL8"/>
<gene>
    <name evidence="2" type="ORF">FBZ95_10165</name>
</gene>
<protein>
    <submittedName>
        <fullName evidence="2">Uncharacterized protein</fullName>
    </submittedName>
</protein>
<sequence>MDDDLIDDTIRFLVKRVIMPPGQWVLEQVGEPRPTEIASLVTGLAFWAFVVFLVFALVLRW</sequence>
<keyword evidence="1" id="KW-0812">Transmembrane</keyword>
<dbReference type="EMBL" id="VITW01000001">
    <property type="protein sequence ID" value="TWB83630.1"/>
    <property type="molecule type" value="Genomic_DNA"/>
</dbReference>
<proteinExistence type="predicted"/>
<evidence type="ECO:0000256" key="1">
    <source>
        <dbReference type="SAM" id="Phobius"/>
    </source>
</evidence>
<keyword evidence="1" id="KW-1133">Transmembrane helix</keyword>
<keyword evidence="1" id="KW-0472">Membrane</keyword>
<feature type="transmembrane region" description="Helical" evidence="1">
    <location>
        <begin position="37"/>
        <end position="59"/>
    </location>
</feature>
<reference evidence="2 3" key="1">
    <citation type="submission" date="2019-06" db="EMBL/GenBank/DDBJ databases">
        <title>Genomic Encyclopedia of Type Strains, Phase IV (KMG-V): Genome sequencing to study the core and pangenomes of soil and plant-associated prokaryotes.</title>
        <authorList>
            <person name="Whitman W."/>
        </authorList>
    </citation>
    <scope>NUCLEOTIDE SEQUENCE [LARGE SCALE GENOMIC DNA]</scope>
    <source>
        <strain evidence="2 3">BR 10556</strain>
    </source>
</reference>